<protein>
    <submittedName>
        <fullName evidence="1">DUF1697 domain-containing protein</fullName>
    </submittedName>
</protein>
<sequence>MSSVALLRGINLGKINKVDMKSLKHSLKNWAFIMYVHIFKQETLFLITVNVAREN</sequence>
<evidence type="ECO:0000313" key="1">
    <source>
        <dbReference type="EMBL" id="MBD7944667.1"/>
    </source>
</evidence>
<organism evidence="1 2">
    <name type="scientific">Psychrobacillus faecigallinarum</name>
    <dbReference type="NCBI Taxonomy" id="2762235"/>
    <lineage>
        <taxon>Bacteria</taxon>
        <taxon>Bacillati</taxon>
        <taxon>Bacillota</taxon>
        <taxon>Bacilli</taxon>
        <taxon>Bacillales</taxon>
        <taxon>Bacillaceae</taxon>
        <taxon>Psychrobacillus</taxon>
    </lineage>
</organism>
<reference evidence="1 2" key="1">
    <citation type="submission" date="2020-08" db="EMBL/GenBank/DDBJ databases">
        <title>A Genomic Blueprint of the Chicken Gut Microbiome.</title>
        <authorList>
            <person name="Gilroy R."/>
            <person name="Ravi A."/>
            <person name="Getino M."/>
            <person name="Pursley I."/>
            <person name="Horton D.L."/>
            <person name="Alikhan N.-F."/>
            <person name="Baker D."/>
            <person name="Gharbi K."/>
            <person name="Hall N."/>
            <person name="Watson M."/>
            <person name="Adriaenssens E.M."/>
            <person name="Foster-Nyarko E."/>
            <person name="Jarju S."/>
            <person name="Secka A."/>
            <person name="Antonio M."/>
            <person name="Oren A."/>
            <person name="Chaudhuri R."/>
            <person name="La Ragione R.M."/>
            <person name="Hildebrand F."/>
            <person name="Pallen M.J."/>
        </authorList>
    </citation>
    <scope>NUCLEOTIDE SEQUENCE [LARGE SCALE GENOMIC DNA]</scope>
    <source>
        <strain evidence="1 2">Sa2BUA9</strain>
    </source>
</reference>
<accession>A0ABR8RAJ3</accession>
<evidence type="ECO:0000313" key="2">
    <source>
        <dbReference type="Proteomes" id="UP000640786"/>
    </source>
</evidence>
<dbReference type="Gene3D" id="3.30.70.1280">
    <property type="entry name" value="SP0830-like domains"/>
    <property type="match status" value="1"/>
</dbReference>
<dbReference type="Pfam" id="PF08002">
    <property type="entry name" value="DUF1697"/>
    <property type="match status" value="1"/>
</dbReference>
<name>A0ABR8RAJ3_9BACI</name>
<proteinExistence type="predicted"/>
<dbReference type="EMBL" id="JACSQO010000005">
    <property type="protein sequence ID" value="MBD7944667.1"/>
    <property type="molecule type" value="Genomic_DNA"/>
</dbReference>
<dbReference type="Proteomes" id="UP000640786">
    <property type="component" value="Unassembled WGS sequence"/>
</dbReference>
<comment type="caution">
    <text evidence="1">The sequence shown here is derived from an EMBL/GenBank/DDBJ whole genome shotgun (WGS) entry which is preliminary data.</text>
</comment>
<dbReference type="InterPro" id="IPR012545">
    <property type="entry name" value="DUF1697"/>
</dbReference>
<keyword evidence="2" id="KW-1185">Reference proteome</keyword>
<dbReference type="SUPFAM" id="SSF160379">
    <property type="entry name" value="SP0830-like"/>
    <property type="match status" value="1"/>
</dbReference>
<gene>
    <name evidence="1" type="ORF">H9650_11120</name>
</gene>